<dbReference type="SUPFAM" id="SSF57184">
    <property type="entry name" value="Growth factor receptor domain"/>
    <property type="match status" value="1"/>
</dbReference>
<dbReference type="Gene3D" id="2.90.20.10">
    <property type="entry name" value="Plasmodium vivax P25 domain"/>
    <property type="match status" value="1"/>
</dbReference>
<keyword evidence="4" id="KW-0325">Glycoprotein</keyword>
<keyword evidence="10" id="KW-1185">Reference proteome</keyword>
<dbReference type="Proteomes" id="UP000220797">
    <property type="component" value="Unassembled WGS sequence"/>
</dbReference>
<dbReference type="GO" id="GO:0016020">
    <property type="term" value="C:membrane"/>
    <property type="evidence" value="ECO:0007669"/>
    <property type="project" value="UniProtKB-SubCell"/>
</dbReference>
<evidence type="ECO:0000256" key="5">
    <source>
        <dbReference type="PROSITE-ProRule" id="PRU00076"/>
    </source>
</evidence>
<evidence type="ECO:0000256" key="4">
    <source>
        <dbReference type="ARBA" id="ARBA00023180"/>
    </source>
</evidence>
<dbReference type="InterPro" id="IPR000742">
    <property type="entry name" value="EGF"/>
</dbReference>
<feature type="signal peptide" evidence="6">
    <location>
        <begin position="1"/>
        <end position="19"/>
    </location>
</feature>
<dbReference type="PANTHER" id="PTHR24038">
    <property type="entry name" value="STABILIN"/>
    <property type="match status" value="1"/>
</dbReference>
<dbReference type="OrthoDB" id="4405280at2759"/>
<keyword evidence="3" id="KW-1015">Disulfide bond</keyword>
<evidence type="ECO:0000256" key="2">
    <source>
        <dbReference type="ARBA" id="ARBA00023136"/>
    </source>
</evidence>
<accession>A0A0K1SBY5</accession>
<dbReference type="VEuPathDB" id="PlasmoDB:PGAL8A_00392900"/>
<dbReference type="RefSeq" id="XP_028527046.1">
    <property type="nucleotide sequence ID" value="XM_028670278.1"/>
</dbReference>
<evidence type="ECO:0000256" key="1">
    <source>
        <dbReference type="ARBA" id="ARBA00004370"/>
    </source>
</evidence>
<keyword evidence="6" id="KW-0732">Signal</keyword>
<organism evidence="8">
    <name type="scientific">Plasmodium gallinaceum</name>
    <dbReference type="NCBI Taxonomy" id="5849"/>
    <lineage>
        <taxon>Eukaryota</taxon>
        <taxon>Sar</taxon>
        <taxon>Alveolata</taxon>
        <taxon>Apicomplexa</taxon>
        <taxon>Aconoidasida</taxon>
        <taxon>Haemosporida</taxon>
        <taxon>Plasmodiidae</taxon>
        <taxon>Plasmodium</taxon>
        <taxon>Plasmodium (Haemamoeba)</taxon>
    </lineage>
</organism>
<dbReference type="AlphaFoldDB" id="A0A0K1SBY5"/>
<dbReference type="PROSITE" id="PS50026">
    <property type="entry name" value="EGF_3"/>
    <property type="match status" value="1"/>
</dbReference>
<comment type="caution">
    <text evidence="5">Lacks conserved residue(s) required for the propagation of feature annotation.</text>
</comment>
<evidence type="ECO:0000256" key="6">
    <source>
        <dbReference type="SAM" id="SignalP"/>
    </source>
</evidence>
<keyword evidence="2" id="KW-0472">Membrane</keyword>
<keyword evidence="5" id="KW-0245">EGF-like domain</keyword>
<evidence type="ECO:0000313" key="8">
    <source>
        <dbReference type="EMBL" id="AKV72190.1"/>
    </source>
</evidence>
<evidence type="ECO:0000313" key="10">
    <source>
        <dbReference type="Proteomes" id="UP000220797"/>
    </source>
</evidence>
<dbReference type="EMBL" id="CVMV01000022">
    <property type="protein sequence ID" value="CRG94225.1"/>
    <property type="molecule type" value="Genomic_DNA"/>
</dbReference>
<feature type="domain" description="EGF-like" evidence="7">
    <location>
        <begin position="822"/>
        <end position="860"/>
    </location>
</feature>
<dbReference type="EMBL" id="KP164517">
    <property type="protein sequence ID" value="AKV72190.1"/>
    <property type="molecule type" value="mRNA"/>
</dbReference>
<evidence type="ECO:0000259" key="7">
    <source>
        <dbReference type="PROSITE" id="PS50026"/>
    </source>
</evidence>
<dbReference type="GeneID" id="39732459"/>
<protein>
    <submittedName>
        <fullName evidence="8 9">RH5 interacting protein</fullName>
    </submittedName>
</protein>
<reference evidence="9 10" key="2">
    <citation type="submission" date="2015-04" db="EMBL/GenBank/DDBJ databases">
        <authorList>
            <consortium name="Pathogen Informatics"/>
        </authorList>
    </citation>
    <scope>NUCLEOTIDE SEQUENCE [LARGE SCALE GENOMIC DNA]</scope>
    <source>
        <strain evidence="9 10">8A</strain>
    </source>
</reference>
<name>A0A0K1SBY5_PLAGA</name>
<dbReference type="InterPro" id="IPR009030">
    <property type="entry name" value="Growth_fac_rcpt_cys_sf"/>
</dbReference>
<evidence type="ECO:0000313" key="9">
    <source>
        <dbReference type="EMBL" id="CRG94225.1"/>
    </source>
</evidence>
<gene>
    <name evidence="8" type="primary">RIPR</name>
    <name evidence="9" type="ORF">PGAL8A_00392900</name>
</gene>
<dbReference type="Gene3D" id="2.10.25.10">
    <property type="entry name" value="Laminin"/>
    <property type="match status" value="1"/>
</dbReference>
<evidence type="ECO:0000256" key="3">
    <source>
        <dbReference type="ARBA" id="ARBA00023157"/>
    </source>
</evidence>
<dbReference type="SMART" id="SM00181">
    <property type="entry name" value="EGF"/>
    <property type="match status" value="10"/>
</dbReference>
<feature type="chain" id="PRO_5011354997" evidence="6">
    <location>
        <begin position="20"/>
        <end position="1016"/>
    </location>
</feature>
<sequence>MLFFHLFFFFIVLKKKILSLDIVDRIFYDVDDLKGIDFSLDYRNREKLATQNIENNNGEQSYGYSHKSVEALLPISAPEKIREYFSESSDKNSCDYFITQENFFSSDKKEKCINNTFCGIIPKNAHISEENKNDKMYCAHINRSHVIVYSVGQPVVVEPHMILQELFFEREKNGIISCHNSVIDIRYINVHTQNGCLQENILSNIMETCNDKRNCEINFSEIDKENSCLTAHSFYVNIHYECKPRCNIKKEDETCFINDQNSDQTTCKYGYNKLQLEDEICQKNNACLNETCSVNEYCDITERTCKCRNPELESLSNKCESENLCEMLSCPDGATCERASDGKQAECKCENDKIFYNNKCYTVEELELAIQLEPNKKNTIYQDHLHEGSALDSKQIFMKCENDYSIEVVNAYITCYKVQFSNNKMKYITELLKKECNGKMKCVYGNDIDKVEDTNIFNICDNSNTIFKYQYLCKANNQKDSHKNKEKVEIFRSRYNSKLQCQGGKITLKKALLKTGEGCDDLDLTTPLESYCNGVSDCDIGLAYQFDTYCINDQYLFVSYTCSDLCVNCIENSSCYGNQFKSECFCDKPYISKNNKSICEKPSNCDSANCGTKQVCKETDNKMFCECENGYKNVGGSCVENDECDLVCPSNKVCSMVDGEKRCKCSNGFIFKDGKCSCPNDYITVDGNKCVPKDKCKRKEYEQICTNKNEECVYNSDSDIIKCECKQHYIKNERGECIPKDYCLEYTCGRNEVCKMVNFTPQCECKENFKRKSQGVCVHENFCLQNKGGCPEDSTCIYNEDGIHECRCNKNGYVAIEGSCVLEDKCNSHNMCSENAICINLINKNPLCVCMFNYSKKDGECVLENRCLKDNGGCSRNSVCSIRNNEVHCECKENYKNEDGICVPKTSEEDQHFTFNHNEDASIVLGSCGILEFNYIINQLIWKINSTNESYVFNYEYPTSGNLNAQIKNQGGNSIVFLKKSDGNNIIFDEFQLDHDDCIYEYLFFYRTRENAEKSV</sequence>
<reference evidence="8" key="1">
    <citation type="journal article" date="2015" name="Malar. J.">
        <title>De novo assembly and transcriptome analysis of Plasmodium gallinaceum identifies the Rh5 interacting protein (ripr), and reveals a lack of EBL and RH gene family diversification.</title>
        <authorList>
            <person name="Lauron E.J."/>
            <person name="Aw Yeang H.X."/>
            <person name="Taffner S.M."/>
            <person name="Sehgal R.N."/>
        </authorList>
    </citation>
    <scope>NUCLEOTIDE SEQUENCE</scope>
</reference>
<dbReference type="PANTHER" id="PTHR24038:SF11">
    <property type="entry name" value="INTEGRIN BETA-LIKE PROTEIN E"/>
    <property type="match status" value="1"/>
</dbReference>
<dbReference type="OMA" id="TSSKAYC"/>
<proteinExistence type="evidence at transcript level"/>
<comment type="subcellular location">
    <subcellularLocation>
        <location evidence="1">Membrane</location>
    </subcellularLocation>
</comment>